<protein>
    <submittedName>
        <fullName evidence="1">Uncharacterized protein</fullName>
    </submittedName>
</protein>
<name>A0ABU3QKV6_9ACTN</name>
<keyword evidence="2" id="KW-1185">Reference proteome</keyword>
<comment type="caution">
    <text evidence="1">The sequence shown here is derived from an EMBL/GenBank/DDBJ whole genome shotgun (WGS) entry which is preliminary data.</text>
</comment>
<organism evidence="1 2">
    <name type="scientific">Streptomyces tamarix</name>
    <dbReference type="NCBI Taxonomy" id="3078565"/>
    <lineage>
        <taxon>Bacteria</taxon>
        <taxon>Bacillati</taxon>
        <taxon>Actinomycetota</taxon>
        <taxon>Actinomycetes</taxon>
        <taxon>Kitasatosporales</taxon>
        <taxon>Streptomycetaceae</taxon>
        <taxon>Streptomyces</taxon>
    </lineage>
</organism>
<accession>A0ABU3QKV6</accession>
<evidence type="ECO:0000313" key="2">
    <source>
        <dbReference type="Proteomes" id="UP001250181"/>
    </source>
</evidence>
<sequence>MENVKQVLDKDRVAIMSFVDVDGQPFDVDLSQQLSISESEFVRDLKEQPALYDYWASILSMAIQKKKELALTVDLIKAQKSNQARATFDKITVNAVNDYVTVSPEYQSAINELTRWETQVSKIQYIVKAFEQRSNALAQLGAQMRSGIQSDGKIH</sequence>
<proteinExistence type="predicted"/>
<dbReference type="EMBL" id="JAWCTQ010000016">
    <property type="protein sequence ID" value="MDT9683415.1"/>
    <property type="molecule type" value="Genomic_DNA"/>
</dbReference>
<gene>
    <name evidence="1" type="ORF">RND61_15305</name>
</gene>
<evidence type="ECO:0000313" key="1">
    <source>
        <dbReference type="EMBL" id="MDT9683415.1"/>
    </source>
</evidence>
<dbReference type="RefSeq" id="WP_315878489.1">
    <property type="nucleotide sequence ID" value="NZ_JAWCTQ010000016.1"/>
</dbReference>
<dbReference type="Proteomes" id="UP001250181">
    <property type="component" value="Unassembled WGS sequence"/>
</dbReference>
<reference evidence="1 2" key="1">
    <citation type="submission" date="2023-09" db="EMBL/GenBank/DDBJ databases">
        <title>Streptomyces sp. nov.: A antagonism against Alternaria gaisen Producing Streptochlin, Isolated from Tamarix root soil.</title>
        <authorList>
            <person name="Chen Y."/>
        </authorList>
    </citation>
    <scope>NUCLEOTIDE SEQUENCE [LARGE SCALE GENOMIC DNA]</scope>
    <source>
        <strain evidence="1 2">TRM76323</strain>
    </source>
</reference>